<evidence type="ECO:0000256" key="1">
    <source>
        <dbReference type="SAM" id="MobiDB-lite"/>
    </source>
</evidence>
<proteinExistence type="predicted"/>
<gene>
    <name evidence="2" type="ORF">HPLM_LOCUS18966</name>
</gene>
<dbReference type="AlphaFoldDB" id="A0A0N4X3N2"/>
<sequence>MSVFNRSIPEHTKRWGDSGKPCRSQPTWRDCSAIYTPQVVDRFWGNHIGWQDAPEFLG</sequence>
<name>A0A0N4X3N2_HAEPC</name>
<feature type="region of interest" description="Disordered" evidence="1">
    <location>
        <begin position="1"/>
        <end position="21"/>
    </location>
</feature>
<evidence type="ECO:0000313" key="3">
    <source>
        <dbReference type="Proteomes" id="UP000268014"/>
    </source>
</evidence>
<evidence type="ECO:0000313" key="2">
    <source>
        <dbReference type="EMBL" id="VDO74267.1"/>
    </source>
</evidence>
<dbReference type="EMBL" id="UZAF01020957">
    <property type="protein sequence ID" value="VDO74267.1"/>
    <property type="molecule type" value="Genomic_DNA"/>
</dbReference>
<reference evidence="2 3" key="2">
    <citation type="submission" date="2018-11" db="EMBL/GenBank/DDBJ databases">
        <authorList>
            <consortium name="Pathogen Informatics"/>
        </authorList>
    </citation>
    <scope>NUCLEOTIDE SEQUENCE [LARGE SCALE GENOMIC DNA]</scope>
    <source>
        <strain evidence="2 3">MHpl1</strain>
    </source>
</reference>
<protein>
    <submittedName>
        <fullName evidence="4">Formylglycine-generating enzyme family protein</fullName>
    </submittedName>
</protein>
<reference evidence="4" key="1">
    <citation type="submission" date="2017-02" db="UniProtKB">
        <authorList>
            <consortium name="WormBaseParasite"/>
        </authorList>
    </citation>
    <scope>IDENTIFICATION</scope>
</reference>
<dbReference type="WBParaSite" id="HPLM_0001897401-mRNA-1">
    <property type="protein sequence ID" value="HPLM_0001897401-mRNA-1"/>
    <property type="gene ID" value="HPLM_0001897401"/>
</dbReference>
<organism evidence="4">
    <name type="scientific">Haemonchus placei</name>
    <name type="common">Barber's pole worm</name>
    <dbReference type="NCBI Taxonomy" id="6290"/>
    <lineage>
        <taxon>Eukaryota</taxon>
        <taxon>Metazoa</taxon>
        <taxon>Ecdysozoa</taxon>
        <taxon>Nematoda</taxon>
        <taxon>Chromadorea</taxon>
        <taxon>Rhabditida</taxon>
        <taxon>Rhabditina</taxon>
        <taxon>Rhabditomorpha</taxon>
        <taxon>Strongyloidea</taxon>
        <taxon>Trichostrongylidae</taxon>
        <taxon>Haemonchus</taxon>
    </lineage>
</organism>
<evidence type="ECO:0000313" key="4">
    <source>
        <dbReference type="WBParaSite" id="HPLM_0001897401-mRNA-1"/>
    </source>
</evidence>
<keyword evidence="3" id="KW-1185">Reference proteome</keyword>
<accession>A0A0N4X3N2</accession>
<dbReference type="Proteomes" id="UP000268014">
    <property type="component" value="Unassembled WGS sequence"/>
</dbReference>
<feature type="compositionally biased region" description="Basic and acidic residues" evidence="1">
    <location>
        <begin position="8"/>
        <end position="17"/>
    </location>
</feature>